<gene>
    <name evidence="1" type="ORF">A3F00_01615</name>
</gene>
<organism evidence="1 2">
    <name type="scientific">Candidatus Daviesbacteria bacterium RIFCSPHIGHO2_12_FULL_37_11</name>
    <dbReference type="NCBI Taxonomy" id="1797777"/>
    <lineage>
        <taxon>Bacteria</taxon>
        <taxon>Candidatus Daviesiibacteriota</taxon>
    </lineage>
</organism>
<evidence type="ECO:0008006" key="3">
    <source>
        <dbReference type="Google" id="ProtNLM"/>
    </source>
</evidence>
<evidence type="ECO:0000313" key="2">
    <source>
        <dbReference type="Proteomes" id="UP000176527"/>
    </source>
</evidence>
<proteinExistence type="predicted"/>
<dbReference type="EMBL" id="MFDE01000018">
    <property type="protein sequence ID" value="OGE38571.1"/>
    <property type="molecule type" value="Genomic_DNA"/>
</dbReference>
<protein>
    <recommendedName>
        <fullName evidence="3">IrrE N-terminal-like domain-containing protein</fullName>
    </recommendedName>
</protein>
<sequence>MLQETEYSTLRKLEEYYLKPYYGINIVTEELRDYLDAVLEVSPPNYRKKLYLSASLTPGRKMMRAIHSVAHILLEHQGCADENGKRLIIELKDLDPEDYINAQFKHRLSEELEHNQASILTHGLINRNFQRRWKNLYPCILENSPIPDDYEDLYQSALSFNQFLISQGIVI</sequence>
<evidence type="ECO:0000313" key="1">
    <source>
        <dbReference type="EMBL" id="OGE38571.1"/>
    </source>
</evidence>
<comment type="caution">
    <text evidence="1">The sequence shown here is derived from an EMBL/GenBank/DDBJ whole genome shotgun (WGS) entry which is preliminary data.</text>
</comment>
<reference evidence="1 2" key="1">
    <citation type="journal article" date="2016" name="Nat. Commun.">
        <title>Thousands of microbial genomes shed light on interconnected biogeochemical processes in an aquifer system.</title>
        <authorList>
            <person name="Anantharaman K."/>
            <person name="Brown C.T."/>
            <person name="Hug L.A."/>
            <person name="Sharon I."/>
            <person name="Castelle C.J."/>
            <person name="Probst A.J."/>
            <person name="Thomas B.C."/>
            <person name="Singh A."/>
            <person name="Wilkins M.J."/>
            <person name="Karaoz U."/>
            <person name="Brodie E.L."/>
            <person name="Williams K.H."/>
            <person name="Hubbard S.S."/>
            <person name="Banfield J.F."/>
        </authorList>
    </citation>
    <scope>NUCLEOTIDE SEQUENCE [LARGE SCALE GENOMIC DNA]</scope>
</reference>
<dbReference type="Proteomes" id="UP000176527">
    <property type="component" value="Unassembled WGS sequence"/>
</dbReference>
<accession>A0A1F5KDB2</accession>
<dbReference type="AlphaFoldDB" id="A0A1F5KDB2"/>
<name>A0A1F5KDB2_9BACT</name>